<feature type="domain" description="D-isomer specific 2-hydroxyacid dehydrogenase NAD-binding" evidence="5">
    <location>
        <begin position="110"/>
        <end position="282"/>
    </location>
</feature>
<dbReference type="Pfam" id="PF02826">
    <property type="entry name" value="2-Hacid_dh_C"/>
    <property type="match status" value="1"/>
</dbReference>
<dbReference type="InterPro" id="IPR050223">
    <property type="entry name" value="D-isomer_2-hydroxyacid_DH"/>
</dbReference>
<keyword evidence="7" id="KW-1185">Reference proteome</keyword>
<dbReference type="SUPFAM" id="SSF51735">
    <property type="entry name" value="NAD(P)-binding Rossmann-fold domains"/>
    <property type="match status" value="1"/>
</dbReference>
<protein>
    <submittedName>
        <fullName evidence="6">2-hydroxyacid dehydrogenase</fullName>
    </submittedName>
</protein>
<dbReference type="EMBL" id="CP084931">
    <property type="protein sequence ID" value="USI74985.1"/>
    <property type="molecule type" value="Genomic_DNA"/>
</dbReference>
<dbReference type="InterPro" id="IPR006140">
    <property type="entry name" value="D-isomer_DH_NAD-bd"/>
</dbReference>
<feature type="domain" description="D-isomer specific 2-hydroxyacid dehydrogenase catalytic" evidence="4">
    <location>
        <begin position="33"/>
        <end position="313"/>
    </location>
</feature>
<comment type="similarity">
    <text evidence="3">Belongs to the D-isomer specific 2-hydroxyacid dehydrogenase family.</text>
</comment>
<keyword evidence="2" id="KW-0520">NAD</keyword>
<dbReference type="Proteomes" id="UP001056937">
    <property type="component" value="Chromosome 2"/>
</dbReference>
<name>A0ABY4XDH7_9SPHN</name>
<evidence type="ECO:0000259" key="4">
    <source>
        <dbReference type="Pfam" id="PF00389"/>
    </source>
</evidence>
<gene>
    <name evidence="6" type="ORF">LHA26_17610</name>
</gene>
<evidence type="ECO:0000256" key="1">
    <source>
        <dbReference type="ARBA" id="ARBA00023002"/>
    </source>
</evidence>
<evidence type="ECO:0000256" key="2">
    <source>
        <dbReference type="ARBA" id="ARBA00023027"/>
    </source>
</evidence>
<dbReference type="PANTHER" id="PTHR10996">
    <property type="entry name" value="2-HYDROXYACID DEHYDROGENASE-RELATED"/>
    <property type="match status" value="1"/>
</dbReference>
<evidence type="ECO:0000256" key="3">
    <source>
        <dbReference type="RuleBase" id="RU003719"/>
    </source>
</evidence>
<keyword evidence="1 3" id="KW-0560">Oxidoreductase</keyword>
<dbReference type="SUPFAM" id="SSF52283">
    <property type="entry name" value="Formate/glycerate dehydrogenase catalytic domain-like"/>
    <property type="match status" value="1"/>
</dbReference>
<reference evidence="6" key="1">
    <citation type="journal article" date="2022" name="Toxins">
        <title>Genomic Analysis of Sphingopyxis sp. USTB-05 for Biodegrading Cyanobacterial Hepatotoxins.</title>
        <authorList>
            <person name="Liu C."/>
            <person name="Xu Q."/>
            <person name="Zhao Z."/>
            <person name="Zhang H."/>
            <person name="Liu X."/>
            <person name="Yin C."/>
            <person name="Liu Y."/>
            <person name="Yan H."/>
        </authorList>
    </citation>
    <scope>NUCLEOTIDE SEQUENCE</scope>
    <source>
        <strain evidence="6">NBD5</strain>
    </source>
</reference>
<organism evidence="6 7">
    <name type="scientific">Sphingomonas morindae</name>
    <dbReference type="NCBI Taxonomy" id="1541170"/>
    <lineage>
        <taxon>Bacteria</taxon>
        <taxon>Pseudomonadati</taxon>
        <taxon>Pseudomonadota</taxon>
        <taxon>Alphaproteobacteria</taxon>
        <taxon>Sphingomonadales</taxon>
        <taxon>Sphingomonadaceae</taxon>
        <taxon>Sphingomonas</taxon>
    </lineage>
</organism>
<dbReference type="InterPro" id="IPR006139">
    <property type="entry name" value="D-isomer_2_OHA_DH_cat_dom"/>
</dbReference>
<dbReference type="Pfam" id="PF00389">
    <property type="entry name" value="2-Hacid_dh"/>
    <property type="match status" value="1"/>
</dbReference>
<dbReference type="Gene3D" id="3.40.50.720">
    <property type="entry name" value="NAD(P)-binding Rossmann-like Domain"/>
    <property type="match status" value="2"/>
</dbReference>
<dbReference type="InterPro" id="IPR036291">
    <property type="entry name" value="NAD(P)-bd_dom_sf"/>
</dbReference>
<dbReference type="RefSeq" id="WP_252168799.1">
    <property type="nucleotide sequence ID" value="NZ_CP084931.1"/>
</dbReference>
<evidence type="ECO:0000313" key="6">
    <source>
        <dbReference type="EMBL" id="USI74985.1"/>
    </source>
</evidence>
<evidence type="ECO:0000313" key="7">
    <source>
        <dbReference type="Proteomes" id="UP001056937"/>
    </source>
</evidence>
<proteinExistence type="inferred from homology"/>
<dbReference type="CDD" id="cd12156">
    <property type="entry name" value="HPPR"/>
    <property type="match status" value="1"/>
</dbReference>
<accession>A0ABY4XDH7</accession>
<evidence type="ECO:0000259" key="5">
    <source>
        <dbReference type="Pfam" id="PF02826"/>
    </source>
</evidence>
<dbReference type="PANTHER" id="PTHR10996:SF178">
    <property type="entry name" value="2-HYDROXYACID DEHYDROGENASE YGL185C-RELATED"/>
    <property type="match status" value="1"/>
</dbReference>
<sequence length="329" mass="33935">MAKPDLLIPAPMHPRVAAALAAFATVHQPWQADDPAAALAAVAPRVRGLAVSTLAGTVDAAMLDRFPALEIVASFGVGYERVDAAAAAARDVIVTNTPGVLDEEVADLTLGLLLATLRQIPQADHHVRAGRWPEGAFPLSPSLRGRRVGLIGMGGIGRAIARRLEGFAVPIAYHSRHRRDDLAYAYHASPIALAEASDVLIAIVPGGAATRHLIDASVLRALGPAGVLINVARGSVVDEAALIAALEAGTLLAAGLDVFADEPHVPAALTAHPRCVLLPHIGSASEVTRAAMADRVVANLEAWFTGAPVPDPVAEAAALARRAQAARPA</sequence>